<accession>A0AAV0ECL1</accession>
<evidence type="ECO:0000313" key="1">
    <source>
        <dbReference type="EMBL" id="CAH9120346.1"/>
    </source>
</evidence>
<organism evidence="1 2">
    <name type="scientific">Cuscuta epithymum</name>
    <dbReference type="NCBI Taxonomy" id="186058"/>
    <lineage>
        <taxon>Eukaryota</taxon>
        <taxon>Viridiplantae</taxon>
        <taxon>Streptophyta</taxon>
        <taxon>Embryophyta</taxon>
        <taxon>Tracheophyta</taxon>
        <taxon>Spermatophyta</taxon>
        <taxon>Magnoliopsida</taxon>
        <taxon>eudicotyledons</taxon>
        <taxon>Gunneridae</taxon>
        <taxon>Pentapetalae</taxon>
        <taxon>asterids</taxon>
        <taxon>lamiids</taxon>
        <taxon>Solanales</taxon>
        <taxon>Convolvulaceae</taxon>
        <taxon>Cuscuteae</taxon>
        <taxon>Cuscuta</taxon>
        <taxon>Cuscuta subgen. Cuscuta</taxon>
    </lineage>
</organism>
<reference evidence="1" key="1">
    <citation type="submission" date="2022-07" db="EMBL/GenBank/DDBJ databases">
        <authorList>
            <person name="Macas J."/>
            <person name="Novak P."/>
            <person name="Neumann P."/>
        </authorList>
    </citation>
    <scope>NUCLEOTIDE SEQUENCE</scope>
</reference>
<name>A0AAV0ECL1_9ASTE</name>
<proteinExistence type="predicted"/>
<dbReference type="AlphaFoldDB" id="A0AAV0ECL1"/>
<protein>
    <submittedName>
        <fullName evidence="1">Uncharacterized protein</fullName>
    </submittedName>
</protein>
<dbReference type="Proteomes" id="UP001152523">
    <property type="component" value="Unassembled WGS sequence"/>
</dbReference>
<keyword evidence="2" id="KW-1185">Reference proteome</keyword>
<dbReference type="EMBL" id="CAMAPF010000915">
    <property type="protein sequence ID" value="CAH9120346.1"/>
    <property type="molecule type" value="Genomic_DNA"/>
</dbReference>
<comment type="caution">
    <text evidence="1">The sequence shown here is derived from an EMBL/GenBank/DDBJ whole genome shotgun (WGS) entry which is preliminary data.</text>
</comment>
<sequence length="96" mass="10942">MKMESFSSKRLHQFPDRSLGMESINQFILWRSRSIANEIPCLISDIRIALESNILKEKVLISIENSNPFTCLLRCKPLCLEKDVASPDRALGLSSF</sequence>
<evidence type="ECO:0000313" key="2">
    <source>
        <dbReference type="Proteomes" id="UP001152523"/>
    </source>
</evidence>
<gene>
    <name evidence="1" type="ORF">CEPIT_LOCUS22995</name>
</gene>